<evidence type="ECO:0000313" key="1">
    <source>
        <dbReference type="Ensembl" id="ENSCABP00000013693.1"/>
    </source>
</evidence>
<accession>A0A8C0GSP1</accession>
<reference evidence="1" key="2">
    <citation type="submission" date="2025-09" db="UniProtKB">
        <authorList>
            <consortium name="Ensembl"/>
        </authorList>
    </citation>
    <scope>IDENTIFICATION</scope>
</reference>
<dbReference type="Proteomes" id="UP000694404">
    <property type="component" value="Unplaced"/>
</dbReference>
<reference evidence="1" key="1">
    <citation type="submission" date="2025-08" db="UniProtKB">
        <authorList>
            <consortium name="Ensembl"/>
        </authorList>
    </citation>
    <scope>IDENTIFICATION</scope>
</reference>
<organism evidence="1 2">
    <name type="scientific">Chelonoidis abingdonii</name>
    <name type="common">Abingdon island giant tortoise</name>
    <name type="synonym">Testudo abingdonii</name>
    <dbReference type="NCBI Taxonomy" id="106734"/>
    <lineage>
        <taxon>Eukaryota</taxon>
        <taxon>Metazoa</taxon>
        <taxon>Chordata</taxon>
        <taxon>Craniata</taxon>
        <taxon>Vertebrata</taxon>
        <taxon>Euteleostomi</taxon>
        <taxon>Archelosauria</taxon>
        <taxon>Testudinata</taxon>
        <taxon>Testudines</taxon>
        <taxon>Cryptodira</taxon>
        <taxon>Durocryptodira</taxon>
        <taxon>Testudinoidea</taxon>
        <taxon>Testudinidae</taxon>
        <taxon>Chelonoidis</taxon>
    </lineage>
</organism>
<evidence type="ECO:0000313" key="2">
    <source>
        <dbReference type="Proteomes" id="UP000694404"/>
    </source>
</evidence>
<protein>
    <submittedName>
        <fullName evidence="1">Uncharacterized protein</fullName>
    </submittedName>
</protein>
<dbReference type="Ensembl" id="ENSCABT00000015021.1">
    <property type="protein sequence ID" value="ENSCABP00000013693.1"/>
    <property type="gene ID" value="ENSCABG00000010249.1"/>
</dbReference>
<proteinExistence type="predicted"/>
<keyword evidence="2" id="KW-1185">Reference proteome</keyword>
<dbReference type="AlphaFoldDB" id="A0A8C0GSP1"/>
<sequence length="131" mass="13856">DAGSSPCGLDGAEGMAAKLAGTHAAGVGVPNTAELGDEEAQDDRRLECCLVVSPGAGTAWLEAADTASCLTWRDCLWGYHGEHRLRATNSSAMRGPQELSEEAILSRSNAIPLAHRVHLYCKKLRRAALTL</sequence>
<name>A0A8C0GSP1_CHEAB</name>